<evidence type="ECO:0000313" key="4">
    <source>
        <dbReference type="Proteomes" id="UP000215196"/>
    </source>
</evidence>
<reference evidence="5" key="3">
    <citation type="submission" date="2018-11" db="EMBL/GenBank/DDBJ databases">
        <title>Proposal to divide the Flavobacteriaceae and reorganize its genera based on Amino Acid Identity values calculated from whole genome sequences.</title>
        <authorList>
            <person name="Nicholson A.C."/>
            <person name="Gulvik C.A."/>
            <person name="Whitney A.M."/>
            <person name="Humrighouse B.W."/>
            <person name="Bell M."/>
            <person name="Holmes B."/>
            <person name="Steigerwalt A.B."/>
            <person name="Villarma A."/>
            <person name="Sheth M."/>
            <person name="Batra D."/>
            <person name="Pryor J."/>
            <person name="Bernardet J.-F."/>
            <person name="Hugo C."/>
            <person name="Kampfer P."/>
            <person name="Newman J.D."/>
            <person name="McQuiston J.R."/>
        </authorList>
    </citation>
    <scope>NUCLEOTIDE SEQUENCE [LARGE SCALE GENOMIC DNA]</scope>
    <source>
        <strain evidence="5">H4753</strain>
    </source>
</reference>
<dbReference type="Proteomes" id="UP000282297">
    <property type="component" value="Chromosome"/>
</dbReference>
<dbReference type="EMBL" id="CP034171">
    <property type="protein sequence ID" value="AZI21397.1"/>
    <property type="molecule type" value="Genomic_DNA"/>
</dbReference>
<evidence type="ECO:0000313" key="5">
    <source>
        <dbReference type="Proteomes" id="UP000282297"/>
    </source>
</evidence>
<keyword evidence="1" id="KW-1133">Transmembrane helix</keyword>
<feature type="transmembrane region" description="Helical" evidence="1">
    <location>
        <begin position="37"/>
        <end position="54"/>
    </location>
</feature>
<keyword evidence="1" id="KW-0812">Transmembrane</keyword>
<dbReference type="KEGG" id="ctak:4412677_00885"/>
<dbReference type="Proteomes" id="UP000215196">
    <property type="component" value="Chromosome 1"/>
</dbReference>
<organism evidence="3 4">
    <name type="scientific">Chryseobacterium taklimakanense</name>
    <dbReference type="NCBI Taxonomy" id="536441"/>
    <lineage>
        <taxon>Bacteria</taxon>
        <taxon>Pseudomonadati</taxon>
        <taxon>Bacteroidota</taxon>
        <taxon>Flavobacteriia</taxon>
        <taxon>Flavobacteriales</taxon>
        <taxon>Weeksellaceae</taxon>
        <taxon>Chryseobacterium group</taxon>
        <taxon>Chryseobacterium</taxon>
    </lineage>
</organism>
<dbReference type="RefSeq" id="WP_095070757.1">
    <property type="nucleotide sequence ID" value="NZ_CALTUO010000006.1"/>
</dbReference>
<feature type="transmembrane region" description="Helical" evidence="1">
    <location>
        <begin position="7"/>
        <end position="25"/>
    </location>
</feature>
<gene>
    <name evidence="2" type="ORF">EIH08_03665</name>
    <name evidence="3" type="ORF">SAMEA4412677_00885</name>
</gene>
<reference evidence="3 4" key="1">
    <citation type="submission" date="2017-06" db="EMBL/GenBank/DDBJ databases">
        <authorList>
            <consortium name="Pathogen Informatics"/>
        </authorList>
    </citation>
    <scope>NUCLEOTIDE SEQUENCE [LARGE SCALE GENOMIC DNA]</scope>
    <source>
        <strain evidence="3 4">NCTC13490</strain>
    </source>
</reference>
<name>A0A239X3F6_9FLAO</name>
<proteinExistence type="predicted"/>
<keyword evidence="1" id="KW-0472">Membrane</keyword>
<protein>
    <submittedName>
        <fullName evidence="3">Uncharacterized protein</fullName>
    </submittedName>
</protein>
<dbReference type="AlphaFoldDB" id="A0A239X3F6"/>
<evidence type="ECO:0000313" key="2">
    <source>
        <dbReference type="EMBL" id="AZI21397.1"/>
    </source>
</evidence>
<reference evidence="2" key="2">
    <citation type="submission" date="2018-11" db="EMBL/GenBank/DDBJ databases">
        <title>Proposal to divide the Flavobacteriaceae and reorganize its genera based on Amino Acid Identity values calculated from whole genome sequences.</title>
        <authorList>
            <person name="Nicholson A.C."/>
            <person name="Gulvik C.A."/>
            <person name="Whitney A.M."/>
            <person name="Humrighouse B.W."/>
            <person name="Bell M."/>
            <person name="Holmes B."/>
            <person name="Steigerwalt A."/>
            <person name="Villarma A."/>
            <person name="Sheth M."/>
            <person name="Batra D."/>
            <person name="Pryor J."/>
            <person name="Bernardet J.-F."/>
            <person name="Hugo C."/>
            <person name="Kampfer P."/>
            <person name="Newman J."/>
            <person name="Mcquiston J.R."/>
        </authorList>
    </citation>
    <scope>NUCLEOTIDE SEQUENCE</scope>
    <source>
        <strain evidence="2">H4753</strain>
    </source>
</reference>
<evidence type="ECO:0000256" key="1">
    <source>
        <dbReference type="SAM" id="Phobius"/>
    </source>
</evidence>
<dbReference type="OrthoDB" id="1448612at2"/>
<keyword evidence="4" id="KW-1185">Reference proteome</keyword>
<accession>A0A239X3F6</accession>
<evidence type="ECO:0000313" key="3">
    <source>
        <dbReference type="EMBL" id="SNV41192.1"/>
    </source>
</evidence>
<dbReference type="EMBL" id="LT906465">
    <property type="protein sequence ID" value="SNV41192.1"/>
    <property type="molecule type" value="Genomic_DNA"/>
</dbReference>
<sequence>MQNVYKIFLVLFIVFIGFNLYAFDWERGILHEDNTKYLFSMVAAIVGILVVYVLNTWSKLPAKK</sequence>